<sequence length="181" mass="20939">MKGDYNDEYYRTACNSKPATYYNHSTEKHYCTGCAHLINLHNAADGQRLFGHDLCLLTVVTIQHPFYERNQSSTWPGLFTIRHIVQSTRRILRPDTRNIFHSQCVNILQNAQHHCTGCMAGDSFLFFGLHPDSRVFYCVHVTQYGTYCKVSLMRSLRIATDISRKYNTGDARVDKLDILKR</sequence>
<evidence type="ECO:0000313" key="1">
    <source>
        <dbReference type="EMBL" id="SDE20026.1"/>
    </source>
</evidence>
<protein>
    <submittedName>
        <fullName evidence="1">Uncharacterized protein</fullName>
    </submittedName>
</protein>
<accession>A0A1G7B196</accession>
<dbReference type="EMBL" id="FNAN01000004">
    <property type="protein sequence ID" value="SDE20026.1"/>
    <property type="molecule type" value="Genomic_DNA"/>
</dbReference>
<proteinExistence type="predicted"/>
<organism evidence="1 2">
    <name type="scientific">Dyadobacter soli</name>
    <dbReference type="NCBI Taxonomy" id="659014"/>
    <lineage>
        <taxon>Bacteria</taxon>
        <taxon>Pseudomonadati</taxon>
        <taxon>Bacteroidota</taxon>
        <taxon>Cytophagia</taxon>
        <taxon>Cytophagales</taxon>
        <taxon>Spirosomataceae</taxon>
        <taxon>Dyadobacter</taxon>
    </lineage>
</organism>
<name>A0A1G7B196_9BACT</name>
<gene>
    <name evidence="1" type="ORF">SAMN04487996_10418</name>
</gene>
<evidence type="ECO:0000313" key="2">
    <source>
        <dbReference type="Proteomes" id="UP000198748"/>
    </source>
</evidence>
<keyword evidence="2" id="KW-1185">Reference proteome</keyword>
<dbReference type="Proteomes" id="UP000198748">
    <property type="component" value="Unassembled WGS sequence"/>
</dbReference>
<reference evidence="2" key="1">
    <citation type="submission" date="2016-10" db="EMBL/GenBank/DDBJ databases">
        <authorList>
            <person name="Varghese N."/>
            <person name="Submissions S."/>
        </authorList>
    </citation>
    <scope>NUCLEOTIDE SEQUENCE [LARGE SCALE GENOMIC DNA]</scope>
    <source>
        <strain evidence="2">DSM 25329</strain>
    </source>
</reference>
<dbReference type="AlphaFoldDB" id="A0A1G7B196"/>